<dbReference type="PANTHER" id="PTHR48051:SF1">
    <property type="entry name" value="RAS SUPPRESSOR PROTEIN 1"/>
    <property type="match status" value="1"/>
</dbReference>
<evidence type="ECO:0000256" key="4">
    <source>
        <dbReference type="SAM" id="MobiDB-lite"/>
    </source>
</evidence>
<gene>
    <name evidence="6" type="ORF">C2E20_1594</name>
</gene>
<dbReference type="SMART" id="SM00369">
    <property type="entry name" value="LRR_TYP"/>
    <property type="match status" value="5"/>
</dbReference>
<dbReference type="OrthoDB" id="2187496at2759"/>
<sequence>MMRAKLSVKHGIEQLQIEFALERPVAELQALLEEKTGLMVRKQKLMAAGKVISGRPGSLADAGVKPNAKLMLLAAAGAASAGQAALQASRVGRQDALERGRAALAERAEQKGIAVGGAASSGATAVAAASMQQRAATWQKTGIAALRDLRLAQLPPELFNVASGVRVLDAGGNQLAVLPPAFTVLSALQRLRLSINQLSDEGMGWQLLGALPQLSVLSADDNRLTALPPAVATLARLSKLSLNGNQIASLPDSIAALTQLRALALRGNRLAALPAGLGGCSALVECDLRDNQIADLPAELSQLTNLRLLLLDNNRLKAVPPALLSSCSSLATLSLHSNPITAEQLRETEGYAAFDERRRKKYDKQVDMRVLRALVAPLKTAAGDAKAQLKLTLAPSARAIPAVHRQAPSTSSHVWSPSSPGKPVARRRGSVRWTPALVAALLAGYMLWRAHSSGPQAQQAAAGGGGKAAGAAVTGEGAATAPPQQCAPIQSFFPWGAHCQRLQHVCVDSGQLIFYDEMFQSGSGRDPARLPTLKIDRTRLHRFPWRRRPGGGAAEDDAAAEQDEAAAEQVEADVADEQGEEEDVAEEAGRGSGNGSAAPQRHGRMLAYEAKPGGEHFDRRRLPPLPARPASSQEPRPYLVDPHFSHCTVPVVIYPLFAENFAHVFHDLASYLHALLRRTPWRQRAKLVAVTPDGLALSPPLASLLPALSNLSVQSWADFSRRLPPDYNAATDTQHPPPSFEGGEQRCFASLLVCGRRFRPAKPLQWGLPQGAEAEPDALRHAVPRENYGFGQEVVQYVQRQSGSSSSSGSGSGSKSASNSGSRFLGIGGGGGSGRQPLRVRFMQRDSGGRQLLNIAELVAACNAWRFTPPGGGPPLTADCRQVALPSLEAGVSAAQDADLFVGMHGANMANSYLMPPGSSTLEVTPFEFGKMKGTFGPSIQNAQDASSQLLWWSAVVCDPSLSEPGPKEVAGQEPARYWPRDRSVRVPWPVVRAVLEEAVALRGDRQRYLDEFYLPGRHRFYFTADGVVGHGDQPLCAGA</sequence>
<dbReference type="PROSITE" id="PS51450">
    <property type="entry name" value="LRR"/>
    <property type="match status" value="1"/>
</dbReference>
<protein>
    <submittedName>
        <fullName evidence="6">LRR repeats and ubiquitin-like domain-containing protein isoform B</fullName>
    </submittedName>
</protein>
<dbReference type="GO" id="GO:0005930">
    <property type="term" value="C:axoneme"/>
    <property type="evidence" value="ECO:0007669"/>
    <property type="project" value="UniProtKB-SubCell"/>
</dbReference>
<organism evidence="6 7">
    <name type="scientific">Micractinium conductrix</name>
    <dbReference type="NCBI Taxonomy" id="554055"/>
    <lineage>
        <taxon>Eukaryota</taxon>
        <taxon>Viridiplantae</taxon>
        <taxon>Chlorophyta</taxon>
        <taxon>core chlorophytes</taxon>
        <taxon>Trebouxiophyceae</taxon>
        <taxon>Chlorellales</taxon>
        <taxon>Chlorellaceae</taxon>
        <taxon>Chlorella clade</taxon>
        <taxon>Micractinium</taxon>
    </lineage>
</organism>
<keyword evidence="7" id="KW-1185">Reference proteome</keyword>
<feature type="compositionally biased region" description="Low complexity" evidence="4">
    <location>
        <begin position="408"/>
        <end position="419"/>
    </location>
</feature>
<dbReference type="InterPro" id="IPR000626">
    <property type="entry name" value="Ubiquitin-like_dom"/>
</dbReference>
<dbReference type="InterPro" id="IPR001611">
    <property type="entry name" value="Leu-rich_rpt"/>
</dbReference>
<proteinExistence type="predicted"/>
<feature type="region of interest" description="Disordered" evidence="4">
    <location>
        <begin position="544"/>
        <end position="634"/>
    </location>
</feature>
<accession>A0A2P6VNR0</accession>
<dbReference type="SUPFAM" id="SSF54236">
    <property type="entry name" value="Ubiquitin-like"/>
    <property type="match status" value="1"/>
</dbReference>
<dbReference type="GO" id="GO:0016757">
    <property type="term" value="F:glycosyltransferase activity"/>
    <property type="evidence" value="ECO:0007669"/>
    <property type="project" value="InterPro"/>
</dbReference>
<dbReference type="PROSITE" id="PS50053">
    <property type="entry name" value="UBIQUITIN_2"/>
    <property type="match status" value="1"/>
</dbReference>
<name>A0A2P6VNR0_9CHLO</name>
<dbReference type="AlphaFoldDB" id="A0A2P6VNR0"/>
<dbReference type="InterPro" id="IPR049625">
    <property type="entry name" value="Glyco_transf_61_cat"/>
</dbReference>
<dbReference type="Pfam" id="PF23598">
    <property type="entry name" value="LRR_14"/>
    <property type="match status" value="1"/>
</dbReference>
<dbReference type="Gene3D" id="3.10.20.90">
    <property type="entry name" value="Phosphatidylinositol 3-kinase Catalytic Subunit, Chain A, domain 1"/>
    <property type="match status" value="1"/>
</dbReference>
<dbReference type="Gene3D" id="3.80.10.10">
    <property type="entry name" value="Ribonuclease Inhibitor"/>
    <property type="match status" value="1"/>
</dbReference>
<feature type="compositionally biased region" description="Low complexity" evidence="4">
    <location>
        <begin position="469"/>
        <end position="482"/>
    </location>
</feature>
<evidence type="ECO:0000259" key="5">
    <source>
        <dbReference type="PROSITE" id="PS50053"/>
    </source>
</evidence>
<dbReference type="STRING" id="554055.A0A2P6VNR0"/>
<evidence type="ECO:0000313" key="7">
    <source>
        <dbReference type="Proteomes" id="UP000239649"/>
    </source>
</evidence>
<feature type="domain" description="Ubiquitin-like" evidence="5">
    <location>
        <begin position="2"/>
        <end position="73"/>
    </location>
</feature>
<evidence type="ECO:0000313" key="6">
    <source>
        <dbReference type="EMBL" id="PSC75685.1"/>
    </source>
</evidence>
<evidence type="ECO:0000256" key="2">
    <source>
        <dbReference type="ARBA" id="ARBA00022614"/>
    </source>
</evidence>
<comment type="caution">
    <text evidence="6">The sequence shown here is derived from an EMBL/GenBank/DDBJ whole genome shotgun (WGS) entry which is preliminary data.</text>
</comment>
<dbReference type="SMART" id="SM00213">
    <property type="entry name" value="UBQ"/>
    <property type="match status" value="1"/>
</dbReference>
<feature type="compositionally biased region" description="Basic and acidic residues" evidence="4">
    <location>
        <begin position="612"/>
        <end position="621"/>
    </location>
</feature>
<reference evidence="6 7" key="1">
    <citation type="journal article" date="2018" name="Plant J.">
        <title>Genome sequences of Chlorella sorokiniana UTEX 1602 and Micractinium conductrix SAG 241.80: implications to maltose excretion by a green alga.</title>
        <authorList>
            <person name="Arriola M.B."/>
            <person name="Velmurugan N."/>
            <person name="Zhang Y."/>
            <person name="Plunkett M.H."/>
            <person name="Hondzo H."/>
            <person name="Barney B.M."/>
        </authorList>
    </citation>
    <scope>NUCLEOTIDE SEQUENCE [LARGE SCALE GENOMIC DNA]</scope>
    <source>
        <strain evidence="6 7">SAG 241.80</strain>
    </source>
</reference>
<dbReference type="Pfam" id="PF04577">
    <property type="entry name" value="Glyco_transf_61"/>
    <property type="match status" value="1"/>
</dbReference>
<dbReference type="EMBL" id="LHPF02000002">
    <property type="protein sequence ID" value="PSC75685.1"/>
    <property type="molecule type" value="Genomic_DNA"/>
</dbReference>
<dbReference type="InterPro" id="IPR003591">
    <property type="entry name" value="Leu-rich_rpt_typical-subtyp"/>
</dbReference>
<feature type="compositionally biased region" description="Low complexity" evidence="4">
    <location>
        <begin position="802"/>
        <end position="825"/>
    </location>
</feature>
<keyword evidence="3" id="KW-0677">Repeat</keyword>
<feature type="compositionally biased region" description="Acidic residues" evidence="4">
    <location>
        <begin position="554"/>
        <end position="586"/>
    </location>
</feature>
<dbReference type="SUPFAM" id="SSF52058">
    <property type="entry name" value="L domain-like"/>
    <property type="match status" value="1"/>
</dbReference>
<evidence type="ECO:0000256" key="1">
    <source>
        <dbReference type="ARBA" id="ARBA00004430"/>
    </source>
</evidence>
<dbReference type="PANTHER" id="PTHR48051">
    <property type="match status" value="1"/>
</dbReference>
<dbReference type="InterPro" id="IPR032675">
    <property type="entry name" value="LRR_dom_sf"/>
</dbReference>
<dbReference type="InterPro" id="IPR029071">
    <property type="entry name" value="Ubiquitin-like_domsf"/>
</dbReference>
<feature type="region of interest" description="Disordered" evidence="4">
    <location>
        <begin position="408"/>
        <end position="427"/>
    </location>
</feature>
<dbReference type="InterPro" id="IPR055414">
    <property type="entry name" value="LRR_R13L4/SHOC2-like"/>
</dbReference>
<evidence type="ECO:0000256" key="3">
    <source>
        <dbReference type="ARBA" id="ARBA00022737"/>
    </source>
</evidence>
<dbReference type="InterPro" id="IPR050216">
    <property type="entry name" value="LRR_domain-containing"/>
</dbReference>
<feature type="region of interest" description="Disordered" evidence="4">
    <location>
        <begin position="799"/>
        <end position="837"/>
    </location>
</feature>
<comment type="subcellular location">
    <subcellularLocation>
        <location evidence="1">Cytoplasm</location>
        <location evidence="1">Cytoskeleton</location>
        <location evidence="1">Cilium axoneme</location>
    </subcellularLocation>
</comment>
<feature type="region of interest" description="Disordered" evidence="4">
    <location>
        <begin position="456"/>
        <end position="482"/>
    </location>
</feature>
<keyword evidence="2" id="KW-0433">Leucine-rich repeat</keyword>
<dbReference type="Proteomes" id="UP000239649">
    <property type="component" value="Unassembled WGS sequence"/>
</dbReference>